<keyword evidence="2" id="KW-1133">Transmembrane helix</keyword>
<dbReference type="SMART" id="SM00858">
    <property type="entry name" value="SAF"/>
    <property type="match status" value="1"/>
</dbReference>
<accession>A0A919TJL6</accession>
<feature type="compositionally biased region" description="Low complexity" evidence="1">
    <location>
        <begin position="17"/>
        <end position="26"/>
    </location>
</feature>
<protein>
    <recommendedName>
        <fullName evidence="3">SAF domain-containing protein</fullName>
    </recommendedName>
</protein>
<evidence type="ECO:0000313" key="5">
    <source>
        <dbReference type="Proteomes" id="UP000629619"/>
    </source>
</evidence>
<organism evidence="4 5">
    <name type="scientific">Actinoplanes siamensis</name>
    <dbReference type="NCBI Taxonomy" id="1223317"/>
    <lineage>
        <taxon>Bacteria</taxon>
        <taxon>Bacillati</taxon>
        <taxon>Actinomycetota</taxon>
        <taxon>Actinomycetes</taxon>
        <taxon>Micromonosporales</taxon>
        <taxon>Micromonosporaceae</taxon>
        <taxon>Actinoplanes</taxon>
    </lineage>
</organism>
<dbReference type="CDD" id="cd11614">
    <property type="entry name" value="SAF_CpaB_FlgA_like"/>
    <property type="match status" value="1"/>
</dbReference>
<evidence type="ECO:0000313" key="4">
    <source>
        <dbReference type="EMBL" id="GIF04643.1"/>
    </source>
</evidence>
<feature type="domain" description="SAF" evidence="3">
    <location>
        <begin position="65"/>
        <end position="128"/>
    </location>
</feature>
<evidence type="ECO:0000259" key="3">
    <source>
        <dbReference type="SMART" id="SM00858"/>
    </source>
</evidence>
<evidence type="ECO:0000256" key="2">
    <source>
        <dbReference type="SAM" id="Phobius"/>
    </source>
</evidence>
<comment type="caution">
    <text evidence="4">The sequence shown here is derived from an EMBL/GenBank/DDBJ whole genome shotgun (WGS) entry which is preliminary data.</text>
</comment>
<reference evidence="4" key="1">
    <citation type="submission" date="2021-01" db="EMBL/GenBank/DDBJ databases">
        <title>Whole genome shotgun sequence of Actinoplanes siamensis NBRC 109076.</title>
        <authorList>
            <person name="Komaki H."/>
            <person name="Tamura T."/>
        </authorList>
    </citation>
    <scope>NUCLEOTIDE SEQUENCE</scope>
    <source>
        <strain evidence="4">NBRC 109076</strain>
    </source>
</reference>
<sequence>MALGSVRPKTGSDDRPAAAAPRAGRGPWRAARRRRRLPFVVLGSLLVIVCVLAYAWGTVRLGDRIQVLAVARPVAAGQSITAADLTQVSAAEDPEVLLIPVVQADEVIGRTAVVPLVAGTLLTPSLIGDAAFPPAGKVTASLALKPGQYPQGLTRGAKVAVFVSAAGTGADGRAASAAKATAAPTRLRAVVLGVDLSGDGQGSTVVTLLLDASDGPRLAAAPEGAVVLMQTAPGGN</sequence>
<feature type="region of interest" description="Disordered" evidence="1">
    <location>
        <begin position="1"/>
        <end position="26"/>
    </location>
</feature>
<keyword evidence="2" id="KW-0472">Membrane</keyword>
<proteinExistence type="predicted"/>
<dbReference type="AlphaFoldDB" id="A0A919TJL6"/>
<name>A0A919TJL6_9ACTN</name>
<feature type="transmembrane region" description="Helical" evidence="2">
    <location>
        <begin position="37"/>
        <end position="56"/>
    </location>
</feature>
<keyword evidence="5" id="KW-1185">Reference proteome</keyword>
<dbReference type="EMBL" id="BOMW01000020">
    <property type="protein sequence ID" value="GIF04643.1"/>
    <property type="molecule type" value="Genomic_DNA"/>
</dbReference>
<dbReference type="InterPro" id="IPR013974">
    <property type="entry name" value="SAF"/>
</dbReference>
<dbReference type="Pfam" id="PF08666">
    <property type="entry name" value="SAF"/>
    <property type="match status" value="1"/>
</dbReference>
<dbReference type="Proteomes" id="UP000629619">
    <property type="component" value="Unassembled WGS sequence"/>
</dbReference>
<gene>
    <name evidence="4" type="ORF">Asi03nite_21810</name>
</gene>
<evidence type="ECO:0000256" key="1">
    <source>
        <dbReference type="SAM" id="MobiDB-lite"/>
    </source>
</evidence>
<keyword evidence="2" id="KW-0812">Transmembrane</keyword>